<dbReference type="GO" id="GO:0005524">
    <property type="term" value="F:ATP binding"/>
    <property type="evidence" value="ECO:0007669"/>
    <property type="project" value="UniProtKB-KW"/>
</dbReference>
<dbReference type="PROSITE" id="PS50011">
    <property type="entry name" value="PROTEIN_KINASE_DOM"/>
    <property type="match status" value="1"/>
</dbReference>
<dbReference type="SMART" id="SM00220">
    <property type="entry name" value="S_TKc"/>
    <property type="match status" value="1"/>
</dbReference>
<dbReference type="InterPro" id="IPR000719">
    <property type="entry name" value="Prot_kinase_dom"/>
</dbReference>
<dbReference type="Pfam" id="PF00069">
    <property type="entry name" value="Pkinase"/>
    <property type="match status" value="1"/>
</dbReference>
<dbReference type="GO" id="GO:0004674">
    <property type="term" value="F:protein serine/threonine kinase activity"/>
    <property type="evidence" value="ECO:0007669"/>
    <property type="project" value="UniProtKB-KW"/>
</dbReference>
<evidence type="ECO:0000256" key="4">
    <source>
        <dbReference type="ARBA" id="ARBA00022777"/>
    </source>
</evidence>
<proteinExistence type="predicted"/>
<keyword evidence="2" id="KW-0808">Transferase</keyword>
<dbReference type="Gene3D" id="3.30.200.20">
    <property type="entry name" value="Phosphorylase Kinase, domain 1"/>
    <property type="match status" value="1"/>
</dbReference>
<dbReference type="InterPro" id="IPR050205">
    <property type="entry name" value="CDPK_Ser/Thr_kinases"/>
</dbReference>
<feature type="region of interest" description="Disordered" evidence="6">
    <location>
        <begin position="295"/>
        <end position="315"/>
    </location>
</feature>
<name>A0A7S2VKP8_9DINO</name>
<sequence>MGQGPLCGAPDAVAAQVAPSSVVLDTRRRSSDLAKPTDLAMGGLNIVGVGPMGAGGKARAKASGPKPLLPMLPPPASPTPRSSCSEADPGSPTPAGSLPCTPSHGERGLAERRKFPAKAGPGTFKEKLQILTKQDQQPADAVRGEIRAVSRFADSYDLGGEVMPSCHKGMQVLHATHNPSSLPVVIKIRIKKDSFRNRQEEDSWRSSTEFMLGLPAGGHIAQVYEVLEDDKAYYVIMEKVSGQDLFESISGQDLPPMSEVQEIVSQILAGLADLHAGGRIHKDIKLENIMLERTASTPTTARSRSSTSSRAQALSPTSPVSVKLIDFDTVEAWQPETPKRTRDVLGTDQYIAQEAYDGNYSPASDMFAVGVIAYRLCTGKFPFKGDMFDDKPGENWVGSPKMKEIRGRLRSFKIKWMYRAFELEPAACDLLKGMLADSEMERPTAREALQHPWLNRTTAAVRYNFNNPAPLPSDRPARSQTFSGGFPAPLTPQRWNTMPAEAVSPTSAPTDPRLSQRVRR</sequence>
<dbReference type="InterPro" id="IPR011009">
    <property type="entry name" value="Kinase-like_dom_sf"/>
</dbReference>
<keyword evidence="4" id="KW-0418">Kinase</keyword>
<feature type="region of interest" description="Disordered" evidence="6">
    <location>
        <begin position="50"/>
        <end position="107"/>
    </location>
</feature>
<keyword evidence="3" id="KW-0547">Nucleotide-binding</keyword>
<evidence type="ECO:0000256" key="3">
    <source>
        <dbReference type="ARBA" id="ARBA00022741"/>
    </source>
</evidence>
<protein>
    <recommendedName>
        <fullName evidence="7">Protein kinase domain-containing protein</fullName>
    </recommendedName>
</protein>
<dbReference type="EMBL" id="HBGW01085566">
    <property type="protein sequence ID" value="CAD9636393.1"/>
    <property type="molecule type" value="Transcribed_RNA"/>
</dbReference>
<evidence type="ECO:0000256" key="2">
    <source>
        <dbReference type="ARBA" id="ARBA00022679"/>
    </source>
</evidence>
<reference evidence="8" key="1">
    <citation type="submission" date="2021-01" db="EMBL/GenBank/DDBJ databases">
        <authorList>
            <person name="Corre E."/>
            <person name="Pelletier E."/>
            <person name="Niang G."/>
            <person name="Scheremetjew M."/>
            <person name="Finn R."/>
            <person name="Kale V."/>
            <person name="Holt S."/>
            <person name="Cochrane G."/>
            <person name="Meng A."/>
            <person name="Brown T."/>
            <person name="Cohen L."/>
        </authorList>
    </citation>
    <scope>NUCLEOTIDE SEQUENCE</scope>
    <source>
        <strain evidence="8">RCC3387</strain>
    </source>
</reference>
<evidence type="ECO:0000259" key="7">
    <source>
        <dbReference type="PROSITE" id="PS50011"/>
    </source>
</evidence>
<accession>A0A7S2VKP8</accession>
<evidence type="ECO:0000256" key="5">
    <source>
        <dbReference type="ARBA" id="ARBA00022840"/>
    </source>
</evidence>
<dbReference type="Gene3D" id="1.10.510.10">
    <property type="entry name" value="Transferase(Phosphotransferase) domain 1"/>
    <property type="match status" value="1"/>
</dbReference>
<evidence type="ECO:0000256" key="1">
    <source>
        <dbReference type="ARBA" id="ARBA00022527"/>
    </source>
</evidence>
<dbReference type="PANTHER" id="PTHR24349">
    <property type="entry name" value="SERINE/THREONINE-PROTEIN KINASE"/>
    <property type="match status" value="1"/>
</dbReference>
<dbReference type="SUPFAM" id="SSF56112">
    <property type="entry name" value="Protein kinase-like (PK-like)"/>
    <property type="match status" value="1"/>
</dbReference>
<keyword evidence="5" id="KW-0067">ATP-binding</keyword>
<feature type="compositionally biased region" description="Pro residues" evidence="6">
    <location>
        <begin position="67"/>
        <end position="78"/>
    </location>
</feature>
<evidence type="ECO:0000256" key="6">
    <source>
        <dbReference type="SAM" id="MobiDB-lite"/>
    </source>
</evidence>
<dbReference type="AlphaFoldDB" id="A0A7S2VKP8"/>
<organism evidence="8">
    <name type="scientific">Zooxanthella nutricula</name>
    <dbReference type="NCBI Taxonomy" id="1333877"/>
    <lineage>
        <taxon>Eukaryota</taxon>
        <taxon>Sar</taxon>
        <taxon>Alveolata</taxon>
        <taxon>Dinophyceae</taxon>
        <taxon>Peridiniales</taxon>
        <taxon>Peridiniales incertae sedis</taxon>
        <taxon>Zooxanthella</taxon>
    </lineage>
</organism>
<feature type="region of interest" description="Disordered" evidence="6">
    <location>
        <begin position="467"/>
        <end position="520"/>
    </location>
</feature>
<gene>
    <name evidence="8" type="ORF">BRAN1462_LOCUS54215</name>
</gene>
<keyword evidence="1" id="KW-0723">Serine/threonine-protein kinase</keyword>
<evidence type="ECO:0000313" key="8">
    <source>
        <dbReference type="EMBL" id="CAD9636393.1"/>
    </source>
</evidence>
<feature type="domain" description="Protein kinase" evidence="7">
    <location>
        <begin position="113"/>
        <end position="454"/>
    </location>
</feature>